<dbReference type="InterPro" id="IPR036388">
    <property type="entry name" value="WH-like_DNA-bd_sf"/>
</dbReference>
<dbReference type="GO" id="GO:0046983">
    <property type="term" value="F:protein dimerization activity"/>
    <property type="evidence" value="ECO:0007669"/>
    <property type="project" value="InterPro"/>
</dbReference>
<proteinExistence type="inferred from homology"/>
<keyword evidence="4" id="KW-0963">Cytoplasm</keyword>
<dbReference type="InterPro" id="IPR036421">
    <property type="entry name" value="Fe_dep_repressor_sf"/>
</dbReference>
<dbReference type="PANTHER" id="PTHR33238">
    <property type="entry name" value="IRON (METAL) DEPENDENT REPRESSOR, DTXR FAMILY"/>
    <property type="match status" value="1"/>
</dbReference>
<dbReference type="InterPro" id="IPR022689">
    <property type="entry name" value="Iron_dep_repressor"/>
</dbReference>
<evidence type="ECO:0000256" key="4">
    <source>
        <dbReference type="ARBA" id="ARBA00022490"/>
    </source>
</evidence>
<sequence>MEDYLEMICRLSRETGFVRLNTLADALNVRPSSASKMAAHLKDCGYLSFEKYGEIYPNEKGLAYGAYLLRRHNVLHQFFCLLNQSEEELEQTEQVEHFINPDTLDHLEILLQHWPVL</sequence>
<protein>
    <recommendedName>
        <fullName evidence="11">Manganese transport regulator</fullName>
    </recommendedName>
</protein>
<evidence type="ECO:0000256" key="3">
    <source>
        <dbReference type="ARBA" id="ARBA00011738"/>
    </source>
</evidence>
<keyword evidence="5" id="KW-0678">Repressor</keyword>
<dbReference type="SMART" id="SM00529">
    <property type="entry name" value="HTH_DTXR"/>
    <property type="match status" value="1"/>
</dbReference>
<evidence type="ECO:0000256" key="6">
    <source>
        <dbReference type="ARBA" id="ARBA00023015"/>
    </source>
</evidence>
<dbReference type="GO" id="GO:0003700">
    <property type="term" value="F:DNA-binding transcription factor activity"/>
    <property type="evidence" value="ECO:0007669"/>
    <property type="project" value="InterPro"/>
</dbReference>
<evidence type="ECO:0000256" key="11">
    <source>
        <dbReference type="ARBA" id="ARBA00032593"/>
    </source>
</evidence>
<comment type="subunit">
    <text evidence="3">Homodimer.</text>
</comment>
<dbReference type="SUPFAM" id="SSF47979">
    <property type="entry name" value="Iron-dependent repressor protein, dimerization domain"/>
    <property type="match status" value="1"/>
</dbReference>
<evidence type="ECO:0000256" key="5">
    <source>
        <dbReference type="ARBA" id="ARBA00022491"/>
    </source>
</evidence>
<dbReference type="Gene3D" id="1.10.60.10">
    <property type="entry name" value="Iron dependent repressor, metal binding and dimerisation domain"/>
    <property type="match status" value="1"/>
</dbReference>
<dbReference type="EMBL" id="JACRSN010000001">
    <property type="protein sequence ID" value="MBC8532664.1"/>
    <property type="molecule type" value="Genomic_DNA"/>
</dbReference>
<dbReference type="PANTHER" id="PTHR33238:SF11">
    <property type="entry name" value="TRANSCRIPTIONAL REGULATOR MNTR"/>
    <property type="match status" value="1"/>
</dbReference>
<gene>
    <name evidence="13" type="ORF">IAG03_01330</name>
</gene>
<evidence type="ECO:0000256" key="8">
    <source>
        <dbReference type="ARBA" id="ARBA00023159"/>
    </source>
</evidence>
<keyword evidence="7" id="KW-0238">DNA-binding</keyword>
<dbReference type="Pfam" id="PF01325">
    <property type="entry name" value="Fe_dep_repress"/>
    <property type="match status" value="1"/>
</dbReference>
<keyword evidence="10" id="KW-0464">Manganese</keyword>
<dbReference type="Gene3D" id="1.10.10.10">
    <property type="entry name" value="Winged helix-like DNA-binding domain superfamily/Winged helix DNA-binding domain"/>
    <property type="match status" value="1"/>
</dbReference>
<keyword evidence="9" id="KW-0804">Transcription</keyword>
<dbReference type="InterPro" id="IPR001367">
    <property type="entry name" value="Fe_dep_repressor"/>
</dbReference>
<evidence type="ECO:0000256" key="7">
    <source>
        <dbReference type="ARBA" id="ARBA00023125"/>
    </source>
</evidence>
<name>A0A926D8A0_9FIRM</name>
<evidence type="ECO:0000313" key="14">
    <source>
        <dbReference type="Proteomes" id="UP000651482"/>
    </source>
</evidence>
<evidence type="ECO:0000256" key="2">
    <source>
        <dbReference type="ARBA" id="ARBA00007871"/>
    </source>
</evidence>
<dbReference type="GO" id="GO:0003677">
    <property type="term" value="F:DNA binding"/>
    <property type="evidence" value="ECO:0007669"/>
    <property type="project" value="UniProtKB-KW"/>
</dbReference>
<keyword evidence="8" id="KW-0010">Activator</keyword>
<evidence type="ECO:0000259" key="12">
    <source>
        <dbReference type="PROSITE" id="PS50944"/>
    </source>
</evidence>
<dbReference type="RefSeq" id="WP_249317874.1">
    <property type="nucleotide sequence ID" value="NZ_JACRSN010000001.1"/>
</dbReference>
<evidence type="ECO:0000256" key="1">
    <source>
        <dbReference type="ARBA" id="ARBA00004496"/>
    </source>
</evidence>
<dbReference type="InterPro" id="IPR050536">
    <property type="entry name" value="DtxR_MntR_Metal-Reg"/>
</dbReference>
<evidence type="ECO:0000256" key="10">
    <source>
        <dbReference type="ARBA" id="ARBA00023211"/>
    </source>
</evidence>
<dbReference type="Pfam" id="PF02742">
    <property type="entry name" value="Fe_dep_repr_C"/>
    <property type="match status" value="1"/>
</dbReference>
<evidence type="ECO:0000313" key="13">
    <source>
        <dbReference type="EMBL" id="MBC8532664.1"/>
    </source>
</evidence>
<dbReference type="AlphaFoldDB" id="A0A926D8A0"/>
<dbReference type="GO" id="GO:0005737">
    <property type="term" value="C:cytoplasm"/>
    <property type="evidence" value="ECO:0007669"/>
    <property type="project" value="UniProtKB-SubCell"/>
</dbReference>
<dbReference type="Proteomes" id="UP000651482">
    <property type="component" value="Unassembled WGS sequence"/>
</dbReference>
<comment type="subcellular location">
    <subcellularLocation>
        <location evidence="1">Cytoplasm</location>
    </subcellularLocation>
</comment>
<feature type="domain" description="HTH dtxR-type" evidence="12">
    <location>
        <begin position="1"/>
        <end position="58"/>
    </location>
</feature>
<dbReference type="InterPro" id="IPR022687">
    <property type="entry name" value="HTH_DTXR"/>
</dbReference>
<comment type="caution">
    <text evidence="13">The sequence shown here is derived from an EMBL/GenBank/DDBJ whole genome shotgun (WGS) entry which is preliminary data.</text>
</comment>
<organism evidence="13 14">
    <name type="scientific">Yeguia hominis</name>
    <dbReference type="NCBI Taxonomy" id="2763662"/>
    <lineage>
        <taxon>Bacteria</taxon>
        <taxon>Bacillati</taxon>
        <taxon>Bacillota</taxon>
        <taxon>Clostridia</taxon>
        <taxon>Eubacteriales</taxon>
        <taxon>Yeguiaceae</taxon>
        <taxon>Yeguia</taxon>
    </lineage>
</organism>
<reference evidence="13" key="1">
    <citation type="submission" date="2020-08" db="EMBL/GenBank/DDBJ databases">
        <title>Genome public.</title>
        <authorList>
            <person name="Liu C."/>
            <person name="Sun Q."/>
        </authorList>
    </citation>
    <scope>NUCLEOTIDE SEQUENCE</scope>
    <source>
        <strain evidence="13">NSJ-40</strain>
    </source>
</reference>
<dbReference type="GO" id="GO:0046914">
    <property type="term" value="F:transition metal ion binding"/>
    <property type="evidence" value="ECO:0007669"/>
    <property type="project" value="InterPro"/>
</dbReference>
<keyword evidence="6" id="KW-0805">Transcription regulation</keyword>
<evidence type="ECO:0000256" key="9">
    <source>
        <dbReference type="ARBA" id="ARBA00023163"/>
    </source>
</evidence>
<accession>A0A926D8A0</accession>
<dbReference type="PROSITE" id="PS50944">
    <property type="entry name" value="HTH_DTXR"/>
    <property type="match status" value="1"/>
</dbReference>
<dbReference type="SUPFAM" id="SSF46785">
    <property type="entry name" value="Winged helix' DNA-binding domain"/>
    <property type="match status" value="1"/>
</dbReference>
<keyword evidence="14" id="KW-1185">Reference proteome</keyword>
<dbReference type="InterPro" id="IPR036390">
    <property type="entry name" value="WH_DNA-bd_sf"/>
</dbReference>
<comment type="similarity">
    <text evidence="2">Belongs to the DtxR/MntR family.</text>
</comment>